<dbReference type="InterPro" id="IPR036388">
    <property type="entry name" value="WH-like_DNA-bd_sf"/>
</dbReference>
<dbReference type="SMART" id="SM00345">
    <property type="entry name" value="HTH_GNTR"/>
    <property type="match status" value="1"/>
</dbReference>
<dbReference type="Gene3D" id="1.20.120.530">
    <property type="entry name" value="GntR ligand-binding domain-like"/>
    <property type="match status" value="1"/>
</dbReference>
<dbReference type="InterPro" id="IPR008920">
    <property type="entry name" value="TF_FadR/GntR_C"/>
</dbReference>
<keyword evidence="3" id="KW-0804">Transcription</keyword>
<protein>
    <submittedName>
        <fullName evidence="5">GntR family transcriptional regulator protein</fullName>
    </submittedName>
</protein>
<evidence type="ECO:0000256" key="1">
    <source>
        <dbReference type="ARBA" id="ARBA00023015"/>
    </source>
</evidence>
<dbReference type="EMBL" id="CP020909">
    <property type="protein sequence ID" value="ARQ12742.1"/>
    <property type="molecule type" value="Genomic_DNA"/>
</dbReference>
<dbReference type="Gene3D" id="1.10.10.10">
    <property type="entry name" value="Winged helix-like DNA-binding domain superfamily/Winged helix DNA-binding domain"/>
    <property type="match status" value="1"/>
</dbReference>
<proteinExistence type="predicted"/>
<keyword evidence="5" id="KW-0614">Plasmid</keyword>
<reference evidence="5 6" key="1">
    <citation type="submission" date="2017-04" db="EMBL/GenBank/DDBJ databases">
        <title>Complete genome sequences of Rhizobium genomic linages associated to common bean (phaseolus vulgaris).</title>
        <authorList>
            <person name="Santamaria R.I."/>
            <person name="Bustos P."/>
            <person name="Perez-Carrascal O."/>
            <person name="Martinez-Flores I."/>
            <person name="Juarez S."/>
            <person name="Lozano L."/>
            <person name="Miranda F."/>
            <person name="Vinuesa P."/>
            <person name="Martinez-Romero E."/>
            <person name="Cevallos M.A."/>
            <person name="Romero D."/>
            <person name="Davila G."/>
            <person name="Gonzalez V."/>
        </authorList>
    </citation>
    <scope>NUCLEOTIDE SEQUENCE [LARGE SCALE GENOMIC DNA]</scope>
    <source>
        <strain evidence="5 6">NXC12</strain>
        <plasmid evidence="6">pretnxc12c</plasmid>
    </source>
</reference>
<dbReference type="SMART" id="SM00895">
    <property type="entry name" value="FCD"/>
    <property type="match status" value="1"/>
</dbReference>
<geneLocation type="plasmid" evidence="6">
    <name>pretnxc12c</name>
</geneLocation>
<gene>
    <name evidence="5" type="ORF">NXC12_PC00102</name>
</gene>
<dbReference type="Proteomes" id="UP000194159">
    <property type="component" value="Plasmid pRetNXC12c"/>
</dbReference>
<dbReference type="SUPFAM" id="SSF46785">
    <property type="entry name" value="Winged helix' DNA-binding domain"/>
    <property type="match status" value="1"/>
</dbReference>
<evidence type="ECO:0000256" key="3">
    <source>
        <dbReference type="ARBA" id="ARBA00023163"/>
    </source>
</evidence>
<dbReference type="AlphaFoldDB" id="A0AAN1BKI3"/>
<keyword evidence="1" id="KW-0805">Transcription regulation</keyword>
<keyword evidence="2" id="KW-0238">DNA-binding</keyword>
<accession>A0AAN1BKI3</accession>
<evidence type="ECO:0000259" key="4">
    <source>
        <dbReference type="PROSITE" id="PS50949"/>
    </source>
</evidence>
<dbReference type="SUPFAM" id="SSF48008">
    <property type="entry name" value="GntR ligand-binding domain-like"/>
    <property type="match status" value="1"/>
</dbReference>
<dbReference type="Pfam" id="PF07729">
    <property type="entry name" value="FCD"/>
    <property type="match status" value="1"/>
</dbReference>
<dbReference type="PANTHER" id="PTHR43537:SF24">
    <property type="entry name" value="GLUCONATE OPERON TRANSCRIPTIONAL REPRESSOR"/>
    <property type="match status" value="1"/>
</dbReference>
<dbReference type="InterPro" id="IPR036390">
    <property type="entry name" value="WH_DNA-bd_sf"/>
</dbReference>
<dbReference type="GO" id="GO:0003700">
    <property type="term" value="F:DNA-binding transcription factor activity"/>
    <property type="evidence" value="ECO:0007669"/>
    <property type="project" value="InterPro"/>
</dbReference>
<evidence type="ECO:0000313" key="5">
    <source>
        <dbReference type="EMBL" id="ARQ12742.1"/>
    </source>
</evidence>
<dbReference type="PROSITE" id="PS50949">
    <property type="entry name" value="HTH_GNTR"/>
    <property type="match status" value="1"/>
</dbReference>
<dbReference type="CDD" id="cd07377">
    <property type="entry name" value="WHTH_GntR"/>
    <property type="match status" value="1"/>
</dbReference>
<dbReference type="PANTHER" id="PTHR43537">
    <property type="entry name" value="TRANSCRIPTIONAL REGULATOR, GNTR FAMILY"/>
    <property type="match status" value="1"/>
</dbReference>
<dbReference type="InterPro" id="IPR000524">
    <property type="entry name" value="Tscrpt_reg_HTH_GntR"/>
</dbReference>
<dbReference type="GO" id="GO:0003677">
    <property type="term" value="F:DNA binding"/>
    <property type="evidence" value="ECO:0007669"/>
    <property type="project" value="UniProtKB-KW"/>
</dbReference>
<organism evidence="5 6">
    <name type="scientific">Rhizobium etli</name>
    <dbReference type="NCBI Taxonomy" id="29449"/>
    <lineage>
        <taxon>Bacteria</taxon>
        <taxon>Pseudomonadati</taxon>
        <taxon>Pseudomonadota</taxon>
        <taxon>Alphaproteobacteria</taxon>
        <taxon>Hyphomicrobiales</taxon>
        <taxon>Rhizobiaceae</taxon>
        <taxon>Rhizobium/Agrobacterium group</taxon>
        <taxon>Rhizobium</taxon>
    </lineage>
</organism>
<evidence type="ECO:0000313" key="6">
    <source>
        <dbReference type="Proteomes" id="UP000194159"/>
    </source>
</evidence>
<name>A0AAN1BKI3_RHIET</name>
<sequence length="249" mass="28178">MISPEYVYGLGTVLAETSEFKAQPPEGIDATGASSEGASVYQLIRDDIIEGRLAANERLVITDLARRHGTSTNPVREALQLLRGEGFVTFVPNRGARVRPIDQDFVRDIYEIGVLIEPSLTRWFVNMATVEDIAELERIQGLIEENDFADTFRHSELDTAFHTVMYQRHYNRHAAELWWKHREVLRAVSRRFNFTLARRAAILSEHRELIAHVKAGNADEAGDLIARHVEGSGRHILEHMRARNAARAG</sequence>
<dbReference type="InterPro" id="IPR011711">
    <property type="entry name" value="GntR_C"/>
</dbReference>
<evidence type="ECO:0000256" key="2">
    <source>
        <dbReference type="ARBA" id="ARBA00023125"/>
    </source>
</evidence>
<dbReference type="Pfam" id="PF00392">
    <property type="entry name" value="GntR"/>
    <property type="match status" value="1"/>
</dbReference>
<feature type="domain" description="HTH gntR-type" evidence="4">
    <location>
        <begin position="34"/>
        <end position="101"/>
    </location>
</feature>